<sequence length="521" mass="58972">MALNMEAVSKRVDDGTITALRGRYHQIKTIEEQKDLLIEELFARYEYLSQIHKQDGEQREEERKYLLQSAEDREKGLKAHISELQSRLKLAPFVLVLIDLDGLLFSNDFLREGDSGGLRAANDLHDRVLEYAQSVFTDLPSECTVLARFYGRMDNLGSWLLRNRISPSILRFVEFCQGLMRGNKLFDMIDTGSVWFGADDKIPELLNLHLHNTHCRGIFFGGPRTAAYVQMLERIGEQNMQHRVTLVEAPSERTWAGVPFATTQLGDLFRTSTISNLSTPYVSRVASKSKTPPAQFISKESSESEQSFCSVASRQTTPPGSQLSEMQVTGPATPIAEDQQTSALQPKSEQTTPFTEDPQTSSLRTESQTSAGPAQKPVSLPQTPEPEIRLDLDYIPRNRKGQRIDSELPKWEKHESIRVRNLGLCYTHYLRNDCPLGEKCTKRHDYNPTEAEMQTLKLRARIDHPCVRGPACADPKCIYGHHCPLPSTMKGLRLCVFQEYCKFPPNLHHFDTQPFAGSKAT</sequence>
<feature type="zinc finger region" description="C3H1-type" evidence="1">
    <location>
        <begin position="420"/>
        <end position="447"/>
    </location>
</feature>
<keyword evidence="1" id="KW-0863">Zinc-finger</keyword>
<keyword evidence="5" id="KW-1185">Reference proteome</keyword>
<dbReference type="GO" id="GO:0008270">
    <property type="term" value="F:zinc ion binding"/>
    <property type="evidence" value="ECO:0007669"/>
    <property type="project" value="UniProtKB-KW"/>
</dbReference>
<protein>
    <recommendedName>
        <fullName evidence="3">C3H1-type domain-containing protein</fullName>
    </recommendedName>
</protein>
<feature type="domain" description="C3H1-type" evidence="3">
    <location>
        <begin position="420"/>
        <end position="447"/>
    </location>
</feature>
<reference evidence="4" key="1">
    <citation type="journal article" date="2020" name="Stud. Mycol.">
        <title>101 Dothideomycetes genomes: a test case for predicting lifestyles and emergence of pathogens.</title>
        <authorList>
            <person name="Haridas S."/>
            <person name="Albert R."/>
            <person name="Binder M."/>
            <person name="Bloem J."/>
            <person name="Labutti K."/>
            <person name="Salamov A."/>
            <person name="Andreopoulos B."/>
            <person name="Baker S."/>
            <person name="Barry K."/>
            <person name="Bills G."/>
            <person name="Bluhm B."/>
            <person name="Cannon C."/>
            <person name="Castanera R."/>
            <person name="Culley D."/>
            <person name="Daum C."/>
            <person name="Ezra D."/>
            <person name="Gonzalez J."/>
            <person name="Henrissat B."/>
            <person name="Kuo A."/>
            <person name="Liang C."/>
            <person name="Lipzen A."/>
            <person name="Lutzoni F."/>
            <person name="Magnuson J."/>
            <person name="Mondo S."/>
            <person name="Nolan M."/>
            <person name="Ohm R."/>
            <person name="Pangilinan J."/>
            <person name="Park H.-J."/>
            <person name="Ramirez L."/>
            <person name="Alfaro M."/>
            <person name="Sun H."/>
            <person name="Tritt A."/>
            <person name="Yoshinaga Y."/>
            <person name="Zwiers L.-H."/>
            <person name="Turgeon B."/>
            <person name="Goodwin S."/>
            <person name="Spatafora J."/>
            <person name="Crous P."/>
            <person name="Grigoriev I."/>
        </authorList>
    </citation>
    <scope>NUCLEOTIDE SEQUENCE</scope>
    <source>
        <strain evidence="4">Tuck. ex Michener</strain>
    </source>
</reference>
<dbReference type="InterPro" id="IPR000571">
    <property type="entry name" value="Znf_CCCH"/>
</dbReference>
<feature type="region of interest" description="Disordered" evidence="2">
    <location>
        <begin position="282"/>
        <end position="387"/>
    </location>
</feature>
<feature type="compositionally biased region" description="Polar residues" evidence="2">
    <location>
        <begin position="304"/>
        <end position="327"/>
    </location>
</feature>
<accession>A0A6A6HLQ4</accession>
<feature type="compositionally biased region" description="Polar residues" evidence="2">
    <location>
        <begin position="282"/>
        <end position="292"/>
    </location>
</feature>
<organism evidence="4 5">
    <name type="scientific">Viridothelium virens</name>
    <name type="common">Speckled blister lichen</name>
    <name type="synonym">Trypethelium virens</name>
    <dbReference type="NCBI Taxonomy" id="1048519"/>
    <lineage>
        <taxon>Eukaryota</taxon>
        <taxon>Fungi</taxon>
        <taxon>Dikarya</taxon>
        <taxon>Ascomycota</taxon>
        <taxon>Pezizomycotina</taxon>
        <taxon>Dothideomycetes</taxon>
        <taxon>Dothideomycetes incertae sedis</taxon>
        <taxon>Trypetheliales</taxon>
        <taxon>Trypetheliaceae</taxon>
        <taxon>Viridothelium</taxon>
    </lineage>
</organism>
<dbReference type="AlphaFoldDB" id="A0A6A6HLQ4"/>
<dbReference type="PANTHER" id="PTHR37543:SF1">
    <property type="entry name" value="CCCH ZINC FINGER DNA BINDING PROTEIN (AFU_ORTHOLOGUE AFUA_5G12760)"/>
    <property type="match status" value="1"/>
</dbReference>
<name>A0A6A6HLQ4_VIRVR</name>
<proteinExistence type="predicted"/>
<evidence type="ECO:0000256" key="2">
    <source>
        <dbReference type="SAM" id="MobiDB-lite"/>
    </source>
</evidence>
<evidence type="ECO:0000256" key="1">
    <source>
        <dbReference type="PROSITE-ProRule" id="PRU00723"/>
    </source>
</evidence>
<dbReference type="Proteomes" id="UP000800092">
    <property type="component" value="Unassembled WGS sequence"/>
</dbReference>
<dbReference type="PANTHER" id="PTHR37543">
    <property type="entry name" value="CCCH ZINC FINGER DNA BINDING PROTEIN (AFU_ORTHOLOGUE AFUA_5G12760)"/>
    <property type="match status" value="1"/>
</dbReference>
<gene>
    <name evidence="4" type="ORF">EV356DRAFT_528925</name>
</gene>
<evidence type="ECO:0000313" key="4">
    <source>
        <dbReference type="EMBL" id="KAF2239045.1"/>
    </source>
</evidence>
<dbReference type="Pfam" id="PF25540">
    <property type="entry name" value="DUF7923"/>
    <property type="match status" value="1"/>
</dbReference>
<keyword evidence="1" id="KW-0862">Zinc</keyword>
<dbReference type="PROSITE" id="PS50103">
    <property type="entry name" value="ZF_C3H1"/>
    <property type="match status" value="1"/>
</dbReference>
<dbReference type="Pfam" id="PF25543">
    <property type="entry name" value="zf-CCCH_tandem"/>
    <property type="match status" value="1"/>
</dbReference>
<evidence type="ECO:0000313" key="5">
    <source>
        <dbReference type="Proteomes" id="UP000800092"/>
    </source>
</evidence>
<keyword evidence="1" id="KW-0479">Metal-binding</keyword>
<feature type="compositionally biased region" description="Polar residues" evidence="2">
    <location>
        <begin position="338"/>
        <end position="372"/>
    </location>
</feature>
<dbReference type="InterPro" id="IPR057683">
    <property type="entry name" value="DUF7923"/>
</dbReference>
<dbReference type="InterPro" id="IPR057654">
    <property type="entry name" value="Znf-CCCH_tandem"/>
</dbReference>
<evidence type="ECO:0000259" key="3">
    <source>
        <dbReference type="PROSITE" id="PS50103"/>
    </source>
</evidence>
<dbReference type="OrthoDB" id="3512845at2759"/>
<dbReference type="EMBL" id="ML991774">
    <property type="protein sequence ID" value="KAF2239045.1"/>
    <property type="molecule type" value="Genomic_DNA"/>
</dbReference>